<evidence type="ECO:0000313" key="4">
    <source>
        <dbReference type="EMBL" id="MBU3804826.1"/>
    </source>
</evidence>
<dbReference type="PROSITE" id="PS00893">
    <property type="entry name" value="NUDIX_BOX"/>
    <property type="match status" value="1"/>
</dbReference>
<dbReference type="Pfam" id="PF00293">
    <property type="entry name" value="NUDIX"/>
    <property type="match status" value="1"/>
</dbReference>
<keyword evidence="2 4" id="KW-0378">Hydrolase</keyword>
<dbReference type="EMBL" id="JAHLFQ010000205">
    <property type="protein sequence ID" value="MBU3804826.1"/>
    <property type="molecule type" value="Genomic_DNA"/>
</dbReference>
<name>A0A9E2NLX4_9FIRM</name>
<dbReference type="SUPFAM" id="SSF55811">
    <property type="entry name" value="Nudix"/>
    <property type="match status" value="1"/>
</dbReference>
<evidence type="ECO:0000313" key="5">
    <source>
        <dbReference type="Proteomes" id="UP000824229"/>
    </source>
</evidence>
<evidence type="ECO:0000256" key="1">
    <source>
        <dbReference type="ARBA" id="ARBA00001946"/>
    </source>
</evidence>
<comment type="caution">
    <text evidence="4">The sequence shown here is derived from an EMBL/GenBank/DDBJ whole genome shotgun (WGS) entry which is preliminary data.</text>
</comment>
<accession>A0A9E2NLX4</accession>
<evidence type="ECO:0000259" key="3">
    <source>
        <dbReference type="PROSITE" id="PS51462"/>
    </source>
</evidence>
<organism evidence="4 5">
    <name type="scientific">Candidatus Cellulosilyticum pullistercoris</name>
    <dbReference type="NCBI Taxonomy" id="2838521"/>
    <lineage>
        <taxon>Bacteria</taxon>
        <taxon>Bacillati</taxon>
        <taxon>Bacillota</taxon>
        <taxon>Clostridia</taxon>
        <taxon>Lachnospirales</taxon>
        <taxon>Cellulosilyticaceae</taxon>
        <taxon>Cellulosilyticum</taxon>
    </lineage>
</organism>
<gene>
    <name evidence="4" type="ORF">H9872_08720</name>
</gene>
<dbReference type="PANTHER" id="PTHR43046">
    <property type="entry name" value="GDP-MANNOSE MANNOSYL HYDROLASE"/>
    <property type="match status" value="1"/>
</dbReference>
<reference evidence="4" key="1">
    <citation type="journal article" date="2021" name="PeerJ">
        <title>Extensive microbial diversity within the chicken gut microbiome revealed by metagenomics and culture.</title>
        <authorList>
            <person name="Gilroy R."/>
            <person name="Ravi A."/>
            <person name="Getino M."/>
            <person name="Pursley I."/>
            <person name="Horton D.L."/>
            <person name="Alikhan N.F."/>
            <person name="Baker D."/>
            <person name="Gharbi K."/>
            <person name="Hall N."/>
            <person name="Watson M."/>
            <person name="Adriaenssens E.M."/>
            <person name="Foster-Nyarko E."/>
            <person name="Jarju S."/>
            <person name="Secka A."/>
            <person name="Antonio M."/>
            <person name="Oren A."/>
            <person name="Chaudhuri R.R."/>
            <person name="La Ragione R."/>
            <person name="Hildebrand F."/>
            <person name="Pallen M.J."/>
        </authorList>
    </citation>
    <scope>NUCLEOTIDE SEQUENCE</scope>
    <source>
        <strain evidence="4">B5-657</strain>
    </source>
</reference>
<comment type="cofactor">
    <cofactor evidence="1">
        <name>Mg(2+)</name>
        <dbReference type="ChEBI" id="CHEBI:18420"/>
    </cofactor>
</comment>
<sequence>MNLRPRAAAIILNDANELLVLRHKNPQTGFEWWTLPGGGIEPEESVIDAIIREVKEECNLHCNPLRLIYMSEYVDYTINTHHLGMFFLATTDNIQDLKVGMDPEVEIQYIKECRFISEQEIKTSHIPIFPPVFREQFWEDLKMNFIGHEVYQHGQLQMEK</sequence>
<dbReference type="GO" id="GO:0016787">
    <property type="term" value="F:hydrolase activity"/>
    <property type="evidence" value="ECO:0007669"/>
    <property type="project" value="UniProtKB-KW"/>
</dbReference>
<dbReference type="InterPro" id="IPR015797">
    <property type="entry name" value="NUDIX_hydrolase-like_dom_sf"/>
</dbReference>
<dbReference type="InterPro" id="IPR000086">
    <property type="entry name" value="NUDIX_hydrolase_dom"/>
</dbReference>
<dbReference type="InterPro" id="IPR020084">
    <property type="entry name" value="NUDIX_hydrolase_CS"/>
</dbReference>
<dbReference type="Gene3D" id="3.90.79.10">
    <property type="entry name" value="Nucleoside Triphosphate Pyrophosphohydrolase"/>
    <property type="match status" value="1"/>
</dbReference>
<feature type="domain" description="Nudix hydrolase" evidence="3">
    <location>
        <begin position="2"/>
        <end position="139"/>
    </location>
</feature>
<dbReference type="AlphaFoldDB" id="A0A9E2NLX4"/>
<protein>
    <submittedName>
        <fullName evidence="4">NUDIX hydrolase</fullName>
    </submittedName>
</protein>
<reference evidence="4" key="2">
    <citation type="submission" date="2021-04" db="EMBL/GenBank/DDBJ databases">
        <authorList>
            <person name="Gilroy R."/>
        </authorList>
    </citation>
    <scope>NUCLEOTIDE SEQUENCE</scope>
    <source>
        <strain evidence="4">B5-657</strain>
    </source>
</reference>
<dbReference type="PANTHER" id="PTHR43046:SF14">
    <property type="entry name" value="MUTT_NUDIX FAMILY PROTEIN"/>
    <property type="match status" value="1"/>
</dbReference>
<proteinExistence type="predicted"/>
<evidence type="ECO:0000256" key="2">
    <source>
        <dbReference type="ARBA" id="ARBA00022801"/>
    </source>
</evidence>
<dbReference type="Proteomes" id="UP000824229">
    <property type="component" value="Unassembled WGS sequence"/>
</dbReference>
<dbReference type="PROSITE" id="PS51462">
    <property type="entry name" value="NUDIX"/>
    <property type="match status" value="1"/>
</dbReference>